<dbReference type="Proteomes" id="UP000598360">
    <property type="component" value="Unassembled WGS sequence"/>
</dbReference>
<accession>A0A929B908</accession>
<evidence type="ECO:0000313" key="2">
    <source>
        <dbReference type="Proteomes" id="UP000598360"/>
    </source>
</evidence>
<gene>
    <name evidence="1" type="ORF">IQ251_04120</name>
</gene>
<proteinExistence type="predicted"/>
<name>A0A929B908_9PSEU</name>
<dbReference type="AlphaFoldDB" id="A0A929B908"/>
<protein>
    <submittedName>
        <fullName evidence="1">Uncharacterized protein</fullName>
    </submittedName>
</protein>
<organism evidence="1 2">
    <name type="scientific">Saccharopolyspora montiporae</name>
    <dbReference type="NCBI Taxonomy" id="2781240"/>
    <lineage>
        <taxon>Bacteria</taxon>
        <taxon>Bacillati</taxon>
        <taxon>Actinomycetota</taxon>
        <taxon>Actinomycetes</taxon>
        <taxon>Pseudonocardiales</taxon>
        <taxon>Pseudonocardiaceae</taxon>
        <taxon>Saccharopolyspora</taxon>
    </lineage>
</organism>
<evidence type="ECO:0000313" key="1">
    <source>
        <dbReference type="EMBL" id="MBE9373631.1"/>
    </source>
</evidence>
<dbReference type="RefSeq" id="WP_193927079.1">
    <property type="nucleotide sequence ID" value="NZ_JADEYC010000007.1"/>
</dbReference>
<dbReference type="EMBL" id="JADEYC010000007">
    <property type="protein sequence ID" value="MBE9373631.1"/>
    <property type="molecule type" value="Genomic_DNA"/>
</dbReference>
<keyword evidence="2" id="KW-1185">Reference proteome</keyword>
<reference evidence="1" key="1">
    <citation type="submission" date="2020-10" db="EMBL/GenBank/DDBJ databases">
        <title>Diversity and distribution of actinomycetes associated with coral in the coast of Hainan.</title>
        <authorList>
            <person name="Li F."/>
        </authorList>
    </citation>
    <scope>NUCLEOTIDE SEQUENCE</scope>
    <source>
        <strain evidence="1">HNM0983</strain>
    </source>
</reference>
<sequence length="47" mass="4750">MEVRDPDIDATAALRVRCGVSTAAAGSAALARSSSLRAAPPIGRFHG</sequence>
<comment type="caution">
    <text evidence="1">The sequence shown here is derived from an EMBL/GenBank/DDBJ whole genome shotgun (WGS) entry which is preliminary data.</text>
</comment>